<proteinExistence type="inferred from homology"/>
<dbReference type="PANTHER" id="PTHR10794">
    <property type="entry name" value="ABHYDROLASE DOMAIN-CONTAINING PROTEIN"/>
    <property type="match status" value="1"/>
</dbReference>
<dbReference type="PIRSF" id="PIRSF005211">
    <property type="entry name" value="Ab_hydro_YheT"/>
    <property type="match status" value="1"/>
</dbReference>
<dbReference type="Proteomes" id="UP001230188">
    <property type="component" value="Unassembled WGS sequence"/>
</dbReference>
<evidence type="ECO:0000259" key="2">
    <source>
        <dbReference type="Pfam" id="PF12697"/>
    </source>
</evidence>
<dbReference type="InterPro" id="IPR029058">
    <property type="entry name" value="AB_hydrolase_fold"/>
</dbReference>
<dbReference type="Gene3D" id="3.40.50.1820">
    <property type="entry name" value="alpha/beta hydrolase"/>
    <property type="match status" value="1"/>
</dbReference>
<dbReference type="GO" id="GO:0034338">
    <property type="term" value="F:short-chain carboxylesterase activity"/>
    <property type="evidence" value="ECO:0007669"/>
    <property type="project" value="TreeGrafter"/>
</dbReference>
<dbReference type="GO" id="GO:0047372">
    <property type="term" value="F:monoacylglycerol lipase activity"/>
    <property type="evidence" value="ECO:0007669"/>
    <property type="project" value="TreeGrafter"/>
</dbReference>
<dbReference type="EMBL" id="JAQMWT010000163">
    <property type="protein sequence ID" value="KAJ8608675.1"/>
    <property type="molecule type" value="Genomic_DNA"/>
</dbReference>
<evidence type="ECO:0000313" key="3">
    <source>
        <dbReference type="EMBL" id="KAJ8608675.1"/>
    </source>
</evidence>
<accession>A0AAD7UJQ7</accession>
<dbReference type="InterPro" id="IPR050960">
    <property type="entry name" value="AB_hydrolase_4_sf"/>
</dbReference>
<comment type="similarity">
    <text evidence="1">Belongs to the AB hydrolase superfamily. AB hydrolase 4 family.</text>
</comment>
<organism evidence="3 4">
    <name type="scientific">Chrysophaeum taylorii</name>
    <dbReference type="NCBI Taxonomy" id="2483200"/>
    <lineage>
        <taxon>Eukaryota</taxon>
        <taxon>Sar</taxon>
        <taxon>Stramenopiles</taxon>
        <taxon>Ochrophyta</taxon>
        <taxon>Pelagophyceae</taxon>
        <taxon>Pelagomonadales</taxon>
        <taxon>Pelagomonadaceae</taxon>
        <taxon>Chrysophaeum</taxon>
    </lineage>
</organism>
<sequence>MGRRTWIARLRGLVLMVVYDAAREWLWQMIWRSRRPRRRDQIVRCEDGGEMALHHLYEEEGEGVGVLILHGLTGDGVDSFAHELARGIRSLGFGRVATSSRRGCGELRFGSTSISHAAAEADVAALVDAFDCRSLVVVAASFGGLLALRYAANPSPKVCAVFCVCPIVSPARNERYVAQMPFGRRIDAAVAQRLVSQFNRARYPAVLPKVDRVRDFDGVVTVAAAGFSSVDAYYAAAEASNVEVRVPTMLCNAADDPVVDPAALPSSTGQLRVHLTPSGSHCGDPRGILAQLVVSLRGGTGSYHARALAAFLADVL</sequence>
<feature type="domain" description="AB hydrolase-1" evidence="2">
    <location>
        <begin position="66"/>
        <end position="283"/>
    </location>
</feature>
<dbReference type="SUPFAM" id="SSF53474">
    <property type="entry name" value="alpha/beta-Hydrolases"/>
    <property type="match status" value="1"/>
</dbReference>
<comment type="caution">
    <text evidence="3">The sequence shown here is derived from an EMBL/GenBank/DDBJ whole genome shotgun (WGS) entry which is preliminary data.</text>
</comment>
<reference evidence="3" key="1">
    <citation type="submission" date="2023-01" db="EMBL/GenBank/DDBJ databases">
        <title>Metagenome sequencing of chrysophaentin producing Chrysophaeum taylorii.</title>
        <authorList>
            <person name="Davison J."/>
            <person name="Bewley C."/>
        </authorList>
    </citation>
    <scope>NUCLEOTIDE SEQUENCE</scope>
    <source>
        <strain evidence="3">NIES-1699</strain>
    </source>
</reference>
<dbReference type="InterPro" id="IPR000073">
    <property type="entry name" value="AB_hydrolase_1"/>
</dbReference>
<keyword evidence="4" id="KW-1185">Reference proteome</keyword>
<name>A0AAD7UJQ7_9STRA</name>
<dbReference type="Pfam" id="PF12697">
    <property type="entry name" value="Abhydrolase_6"/>
    <property type="match status" value="1"/>
</dbReference>
<dbReference type="PANTHER" id="PTHR10794:SF63">
    <property type="entry name" value="ALPHA_BETA HYDROLASE 1, ISOFORM A"/>
    <property type="match status" value="1"/>
</dbReference>
<evidence type="ECO:0000256" key="1">
    <source>
        <dbReference type="ARBA" id="ARBA00010884"/>
    </source>
</evidence>
<dbReference type="InterPro" id="IPR012020">
    <property type="entry name" value="ABHD4"/>
</dbReference>
<evidence type="ECO:0000313" key="4">
    <source>
        <dbReference type="Proteomes" id="UP001230188"/>
    </source>
</evidence>
<protein>
    <recommendedName>
        <fullName evidence="2">AB hydrolase-1 domain-containing protein</fullName>
    </recommendedName>
</protein>
<gene>
    <name evidence="3" type="ORF">CTAYLR_009400</name>
</gene>
<dbReference type="AlphaFoldDB" id="A0AAD7UJQ7"/>